<feature type="transmembrane region" description="Helical" evidence="8">
    <location>
        <begin position="110"/>
        <end position="133"/>
    </location>
</feature>
<evidence type="ECO:0000313" key="9">
    <source>
        <dbReference type="EMBL" id="HIS78700.1"/>
    </source>
</evidence>
<dbReference type="GO" id="GO:0005886">
    <property type="term" value="C:plasma membrane"/>
    <property type="evidence" value="ECO:0007669"/>
    <property type="project" value="UniProtKB-SubCell"/>
</dbReference>
<keyword evidence="4" id="KW-1003">Cell membrane</keyword>
<dbReference type="InterPro" id="IPR037294">
    <property type="entry name" value="ABC_BtuC-like"/>
</dbReference>
<feature type="transmembrane region" description="Helical" evidence="8">
    <location>
        <begin position="334"/>
        <end position="355"/>
    </location>
</feature>
<dbReference type="FunFam" id="1.10.3470.10:FF:000001">
    <property type="entry name" value="Vitamin B12 ABC transporter permease BtuC"/>
    <property type="match status" value="1"/>
</dbReference>
<dbReference type="AlphaFoldDB" id="A0A9D1FSX1"/>
<keyword evidence="5 8" id="KW-0812">Transmembrane</keyword>
<comment type="similarity">
    <text evidence="2">Belongs to the binding-protein-dependent transport system permease family. FecCD subfamily.</text>
</comment>
<organism evidence="9 10">
    <name type="scientific">Candidatus Caccousia stercoris</name>
    <dbReference type="NCBI Taxonomy" id="2840723"/>
    <lineage>
        <taxon>Bacteria</taxon>
        <taxon>Bacillati</taxon>
        <taxon>Bacillota</taxon>
        <taxon>Clostridia</taxon>
        <taxon>Eubacteriales</taxon>
        <taxon>Oscillospiraceae</taxon>
        <taxon>Oscillospiraceae incertae sedis</taxon>
        <taxon>Candidatus Caccousia</taxon>
    </lineage>
</organism>
<feature type="transmembrane region" description="Helical" evidence="8">
    <location>
        <begin position="305"/>
        <end position="322"/>
    </location>
</feature>
<protein>
    <submittedName>
        <fullName evidence="9">Iron ABC transporter permease</fullName>
    </submittedName>
</protein>
<dbReference type="PANTHER" id="PTHR30472:SF25">
    <property type="entry name" value="ABC TRANSPORTER PERMEASE PROTEIN MJ0876-RELATED"/>
    <property type="match status" value="1"/>
</dbReference>
<dbReference type="Gene3D" id="1.10.3470.10">
    <property type="entry name" value="ABC transporter involved in vitamin B12 uptake, BtuC"/>
    <property type="match status" value="1"/>
</dbReference>
<evidence type="ECO:0000256" key="8">
    <source>
        <dbReference type="SAM" id="Phobius"/>
    </source>
</evidence>
<dbReference type="InterPro" id="IPR000522">
    <property type="entry name" value="ABC_transptr_permease_BtuC"/>
</dbReference>
<dbReference type="PANTHER" id="PTHR30472">
    <property type="entry name" value="FERRIC ENTEROBACTIN TRANSPORT SYSTEM PERMEASE PROTEIN"/>
    <property type="match status" value="1"/>
</dbReference>
<name>A0A9D1FSX1_9FIRM</name>
<dbReference type="Pfam" id="PF01032">
    <property type="entry name" value="FecCD"/>
    <property type="match status" value="1"/>
</dbReference>
<keyword evidence="7 8" id="KW-0472">Membrane</keyword>
<dbReference type="EMBL" id="DVJM01000099">
    <property type="protein sequence ID" value="HIS78700.1"/>
    <property type="molecule type" value="Genomic_DNA"/>
</dbReference>
<accession>A0A9D1FSX1</accession>
<evidence type="ECO:0000256" key="2">
    <source>
        <dbReference type="ARBA" id="ARBA00007935"/>
    </source>
</evidence>
<evidence type="ECO:0000256" key="4">
    <source>
        <dbReference type="ARBA" id="ARBA00022475"/>
    </source>
</evidence>
<reference evidence="9" key="1">
    <citation type="submission" date="2020-10" db="EMBL/GenBank/DDBJ databases">
        <authorList>
            <person name="Gilroy R."/>
        </authorList>
    </citation>
    <scope>NUCLEOTIDE SEQUENCE</scope>
    <source>
        <strain evidence="9">6086</strain>
    </source>
</reference>
<dbReference type="Proteomes" id="UP000824141">
    <property type="component" value="Unassembled WGS sequence"/>
</dbReference>
<keyword evidence="3" id="KW-0813">Transport</keyword>
<evidence type="ECO:0000256" key="3">
    <source>
        <dbReference type="ARBA" id="ARBA00022448"/>
    </source>
</evidence>
<feature type="transmembrane region" description="Helical" evidence="8">
    <location>
        <begin position="24"/>
        <end position="44"/>
    </location>
</feature>
<evidence type="ECO:0000256" key="6">
    <source>
        <dbReference type="ARBA" id="ARBA00022989"/>
    </source>
</evidence>
<reference evidence="9" key="2">
    <citation type="journal article" date="2021" name="PeerJ">
        <title>Extensive microbial diversity within the chicken gut microbiome revealed by metagenomics and culture.</title>
        <authorList>
            <person name="Gilroy R."/>
            <person name="Ravi A."/>
            <person name="Getino M."/>
            <person name="Pursley I."/>
            <person name="Horton D.L."/>
            <person name="Alikhan N.F."/>
            <person name="Baker D."/>
            <person name="Gharbi K."/>
            <person name="Hall N."/>
            <person name="Watson M."/>
            <person name="Adriaenssens E.M."/>
            <person name="Foster-Nyarko E."/>
            <person name="Jarju S."/>
            <person name="Secka A."/>
            <person name="Antonio M."/>
            <person name="Oren A."/>
            <person name="Chaudhuri R.R."/>
            <person name="La Ragione R."/>
            <person name="Hildebrand F."/>
            <person name="Pallen M.J."/>
        </authorList>
    </citation>
    <scope>NUCLEOTIDE SEQUENCE</scope>
    <source>
        <strain evidence="9">6086</strain>
    </source>
</reference>
<feature type="transmembrane region" description="Helical" evidence="8">
    <location>
        <begin position="263"/>
        <end position="293"/>
    </location>
</feature>
<evidence type="ECO:0000256" key="7">
    <source>
        <dbReference type="ARBA" id="ARBA00023136"/>
    </source>
</evidence>
<feature type="transmembrane region" description="Helical" evidence="8">
    <location>
        <begin position="219"/>
        <end position="242"/>
    </location>
</feature>
<feature type="transmembrane region" description="Helical" evidence="8">
    <location>
        <begin position="145"/>
        <end position="166"/>
    </location>
</feature>
<evidence type="ECO:0000256" key="1">
    <source>
        <dbReference type="ARBA" id="ARBA00004651"/>
    </source>
</evidence>
<dbReference type="GO" id="GO:0022857">
    <property type="term" value="F:transmembrane transporter activity"/>
    <property type="evidence" value="ECO:0007669"/>
    <property type="project" value="InterPro"/>
</dbReference>
<dbReference type="GO" id="GO:0033214">
    <property type="term" value="P:siderophore-iron import into cell"/>
    <property type="evidence" value="ECO:0007669"/>
    <property type="project" value="TreeGrafter"/>
</dbReference>
<evidence type="ECO:0000313" key="10">
    <source>
        <dbReference type="Proteomes" id="UP000824141"/>
    </source>
</evidence>
<proteinExistence type="inferred from homology"/>
<keyword evidence="6 8" id="KW-1133">Transmembrane helix</keyword>
<dbReference type="CDD" id="cd06550">
    <property type="entry name" value="TM_ABC_iron-siderophores_like"/>
    <property type="match status" value="1"/>
</dbReference>
<feature type="transmembrane region" description="Helical" evidence="8">
    <location>
        <begin position="178"/>
        <end position="199"/>
    </location>
</feature>
<comment type="caution">
    <text evidence="9">The sequence shown here is derived from an EMBL/GenBank/DDBJ whole genome shotgun (WGS) entry which is preliminary data.</text>
</comment>
<gene>
    <name evidence="9" type="ORF">IAD03_04950</name>
</gene>
<dbReference type="SUPFAM" id="SSF81345">
    <property type="entry name" value="ABC transporter involved in vitamin B12 uptake, BtuC"/>
    <property type="match status" value="1"/>
</dbReference>
<comment type="subcellular location">
    <subcellularLocation>
        <location evidence="1">Cell membrane</location>
        <topology evidence="1">Multi-pass membrane protein</topology>
    </subcellularLocation>
</comment>
<evidence type="ECO:0000256" key="5">
    <source>
        <dbReference type="ARBA" id="ARBA00022692"/>
    </source>
</evidence>
<sequence>MESLPSADKAGAALYRHYLRRKRLAVAVTAAVVVAACLLSLTAGSSDLSLGDLLLALVGRGTRQTSAVVWNVRAPRLFAAVAVGASLALSGCVMQNVLRNPLASASTLGVSQGASFGAAVAIVCFGGGTQINAGGASAALSITNPALVTTCAFLGGIATTAVILLLSRLRGASPPAMVLAGVALSSMFTGGVTLVQYFADDVMVATVVYWTFGSLGRAGWGEIGLIAALCFLAFLFFLRRCWDYNALEGGSHTAKSLGVPVHFLIPASMAICALLASVSVAFVGCISFIGLIAPHIMRRFVGNDYRFLLPCSALCGAALLLLSDVVCRVLVPPVVLPIGALTSFLGAPLFLYLLMKRRGFS</sequence>